<keyword evidence="1" id="KW-0732">Signal</keyword>
<gene>
    <name evidence="2" type="ORF">GCM10007047_32070</name>
</gene>
<name>A0A8J3GFK4_9BACT</name>
<sequence>MIRTSLFIALALSCFAGVATAKNYLEDYLPETTLFSFSLDDSTSLVAALENGELSKLVSEDQKETWLEDIKEPLEIGDGKRFKLPNGEEVSMSNLNELLSGRICVAVVSLDAENEMEPAIVLMADFAGEIDALKFLQISDRDESSDEVLLVEEEYAGITLFTEEIVGLPNDEWMAEYWTLVDGIAIEATSLDLLKNTVDAVIDSRNEGLGNTPAFLRAIDLSSDAQMRGFVNLKSGTAIFREFLDSDIGDLPMNPLAVTSDSLWTSLALDSMDAVFVSFDYESQDMESVFGLLYQERAGLLSMLAYSQDPVRYPHWVPKDAVASTVSMIDFPEVFAAFESVMNIMSPNFGSMFQLQLDNFREQSDIDMRESLMNNFGDQFISFTVWKELEEDVAVAIDNEQKIIAIPVRDPQAFQNAIKGLTEIFMPGTEVLTEREFLDLIIITPANHGMEDAPFGYALADGYLFLAIGSVDLLERTLYHVRESSEGLWNQSYIVDALRQFPPNPVESNYFNLGTVLEEIFKLYQNELSDDFDFDMPDFSEVELPYYMISTGYIIEGAQLTRARILPKKP</sequence>
<dbReference type="AlphaFoldDB" id="A0A8J3GFK4"/>
<organism evidence="2 3">
    <name type="scientific">Cerasicoccus arenae</name>
    <dbReference type="NCBI Taxonomy" id="424488"/>
    <lineage>
        <taxon>Bacteria</taxon>
        <taxon>Pseudomonadati</taxon>
        <taxon>Verrucomicrobiota</taxon>
        <taxon>Opitutia</taxon>
        <taxon>Puniceicoccales</taxon>
        <taxon>Cerasicoccaceae</taxon>
        <taxon>Cerasicoccus</taxon>
    </lineage>
</organism>
<evidence type="ECO:0000313" key="3">
    <source>
        <dbReference type="Proteomes" id="UP000642829"/>
    </source>
</evidence>
<keyword evidence="3" id="KW-1185">Reference proteome</keyword>
<evidence type="ECO:0000313" key="2">
    <source>
        <dbReference type="EMBL" id="GHC12294.1"/>
    </source>
</evidence>
<feature type="signal peptide" evidence="1">
    <location>
        <begin position="1"/>
        <end position="21"/>
    </location>
</feature>
<evidence type="ECO:0000256" key="1">
    <source>
        <dbReference type="SAM" id="SignalP"/>
    </source>
</evidence>
<dbReference type="Proteomes" id="UP000642829">
    <property type="component" value="Unassembled WGS sequence"/>
</dbReference>
<protein>
    <recommendedName>
        <fullName evidence="4">DUF3352 domain-containing protein</fullName>
    </recommendedName>
</protein>
<proteinExistence type="predicted"/>
<accession>A0A8J3GFK4</accession>
<reference evidence="2" key="1">
    <citation type="journal article" date="2014" name="Int. J. Syst. Evol. Microbiol.">
        <title>Complete genome sequence of Corynebacterium casei LMG S-19264T (=DSM 44701T), isolated from a smear-ripened cheese.</title>
        <authorList>
            <consortium name="US DOE Joint Genome Institute (JGI-PGF)"/>
            <person name="Walter F."/>
            <person name="Albersmeier A."/>
            <person name="Kalinowski J."/>
            <person name="Ruckert C."/>
        </authorList>
    </citation>
    <scope>NUCLEOTIDE SEQUENCE</scope>
    <source>
        <strain evidence="2">KCTC 12870</strain>
    </source>
</reference>
<comment type="caution">
    <text evidence="2">The sequence shown here is derived from an EMBL/GenBank/DDBJ whole genome shotgun (WGS) entry which is preliminary data.</text>
</comment>
<feature type="chain" id="PRO_5035146164" description="DUF3352 domain-containing protein" evidence="1">
    <location>
        <begin position="22"/>
        <end position="570"/>
    </location>
</feature>
<reference evidence="2" key="2">
    <citation type="submission" date="2020-09" db="EMBL/GenBank/DDBJ databases">
        <authorList>
            <person name="Sun Q."/>
            <person name="Kim S."/>
        </authorList>
    </citation>
    <scope>NUCLEOTIDE SEQUENCE</scope>
    <source>
        <strain evidence="2">KCTC 12870</strain>
    </source>
</reference>
<dbReference type="RefSeq" id="WP_189517141.1">
    <property type="nucleotide sequence ID" value="NZ_BMXG01000028.1"/>
</dbReference>
<evidence type="ECO:0008006" key="4">
    <source>
        <dbReference type="Google" id="ProtNLM"/>
    </source>
</evidence>
<dbReference type="EMBL" id="BMXG01000028">
    <property type="protein sequence ID" value="GHC12294.1"/>
    <property type="molecule type" value="Genomic_DNA"/>
</dbReference>